<protein>
    <submittedName>
        <fullName evidence="1">Uncharacterized protein</fullName>
    </submittedName>
</protein>
<evidence type="ECO:0000313" key="1">
    <source>
        <dbReference type="EMBL" id="RKD97963.1"/>
    </source>
</evidence>
<dbReference type="AlphaFoldDB" id="A0A3R7E1R9"/>
<evidence type="ECO:0000313" key="2">
    <source>
        <dbReference type="Proteomes" id="UP000283805"/>
    </source>
</evidence>
<dbReference type="Proteomes" id="UP000283805">
    <property type="component" value="Unassembled WGS sequence"/>
</dbReference>
<accession>A0A3R7E1R9</accession>
<organism evidence="1 2">
    <name type="scientific">Halopiger aswanensis</name>
    <dbReference type="NCBI Taxonomy" id="148449"/>
    <lineage>
        <taxon>Archaea</taxon>
        <taxon>Methanobacteriati</taxon>
        <taxon>Methanobacteriota</taxon>
        <taxon>Stenosarchaea group</taxon>
        <taxon>Halobacteria</taxon>
        <taxon>Halobacteriales</taxon>
        <taxon>Natrialbaceae</taxon>
        <taxon>Halopiger</taxon>
    </lineage>
</organism>
<comment type="caution">
    <text evidence="1">The sequence shown here is derived from an EMBL/GenBank/DDBJ whole genome shotgun (WGS) entry which is preliminary data.</text>
</comment>
<dbReference type="EMBL" id="RAPO01000001">
    <property type="protein sequence ID" value="RKD97963.1"/>
    <property type="molecule type" value="Genomic_DNA"/>
</dbReference>
<keyword evidence="2" id="KW-1185">Reference proteome</keyword>
<name>A0A3R7E1R9_9EURY</name>
<proteinExistence type="predicted"/>
<reference evidence="1 2" key="1">
    <citation type="submission" date="2018-09" db="EMBL/GenBank/DDBJ databases">
        <title>Genomic Encyclopedia of Archaeal and Bacterial Type Strains, Phase II (KMG-II): from individual species to whole genera.</title>
        <authorList>
            <person name="Goeker M."/>
        </authorList>
    </citation>
    <scope>NUCLEOTIDE SEQUENCE [LARGE SCALE GENOMIC DNA]</scope>
    <source>
        <strain evidence="1 2">DSM 13151</strain>
    </source>
</reference>
<gene>
    <name evidence="1" type="ORF">ATJ93_0961</name>
</gene>
<sequence length="84" mass="9239">MILQNAAAYTCLLIYTFGTVTTTETRRLIAAPIGETNGSPVRLNGAFDRTSDRSYGLEPCTTFVLFDGSDRRRAAIFGGYPLKR</sequence>